<evidence type="ECO:0000256" key="2">
    <source>
        <dbReference type="ARBA" id="ARBA00023012"/>
    </source>
</evidence>
<feature type="domain" description="Response regulatory" evidence="4">
    <location>
        <begin position="9"/>
        <end position="128"/>
    </location>
</feature>
<comment type="caution">
    <text evidence="5">The sequence shown here is derived from an EMBL/GenBank/DDBJ whole genome shotgun (WGS) entry which is preliminary data.</text>
</comment>
<dbReference type="InterPro" id="IPR011006">
    <property type="entry name" value="CheY-like_superfamily"/>
</dbReference>
<dbReference type="RefSeq" id="WP_338435595.1">
    <property type="nucleotide sequence ID" value="NZ_JAUYVH010000002.1"/>
</dbReference>
<evidence type="ECO:0000313" key="6">
    <source>
        <dbReference type="Proteomes" id="UP001225596"/>
    </source>
</evidence>
<evidence type="ECO:0000256" key="1">
    <source>
        <dbReference type="ARBA" id="ARBA00022553"/>
    </source>
</evidence>
<dbReference type="Pfam" id="PF00072">
    <property type="entry name" value="Response_reg"/>
    <property type="match status" value="1"/>
</dbReference>
<sequence>MSAMTSTLKILVVEDNAMNQDIIVRQLRRIGFADIAVACNGAEALAWLTKNECSILLTDCQMPVMDGYELTRRIRQTEAACQARLHIVALSASTMEEDRTRCFEVGMDGHISKPTQINDLRVALHRWLPGDSVPQKNC</sequence>
<dbReference type="Gene3D" id="3.40.50.2300">
    <property type="match status" value="1"/>
</dbReference>
<dbReference type="PANTHER" id="PTHR45339:SF1">
    <property type="entry name" value="HYBRID SIGNAL TRANSDUCTION HISTIDINE KINASE J"/>
    <property type="match status" value="1"/>
</dbReference>
<gene>
    <name evidence="5" type="ORF">Q8A64_04465</name>
</gene>
<dbReference type="SMART" id="SM00448">
    <property type="entry name" value="REC"/>
    <property type="match status" value="1"/>
</dbReference>
<protein>
    <submittedName>
        <fullName evidence="5">Response regulator</fullName>
    </submittedName>
</protein>
<dbReference type="InterPro" id="IPR001789">
    <property type="entry name" value="Sig_transdc_resp-reg_receiver"/>
</dbReference>
<keyword evidence="6" id="KW-1185">Reference proteome</keyword>
<evidence type="ECO:0000256" key="3">
    <source>
        <dbReference type="PROSITE-ProRule" id="PRU00169"/>
    </source>
</evidence>
<organism evidence="5 6">
    <name type="scientific">Keguizhuia sedimenti</name>
    <dbReference type="NCBI Taxonomy" id="3064264"/>
    <lineage>
        <taxon>Bacteria</taxon>
        <taxon>Pseudomonadati</taxon>
        <taxon>Pseudomonadota</taxon>
        <taxon>Betaproteobacteria</taxon>
        <taxon>Burkholderiales</taxon>
        <taxon>Oxalobacteraceae</taxon>
        <taxon>Keguizhuia</taxon>
    </lineage>
</organism>
<keyword evidence="2" id="KW-0902">Two-component regulatory system</keyword>
<reference evidence="5 6" key="1">
    <citation type="submission" date="2023-08" db="EMBL/GenBank/DDBJ databases">
        <title>Oxalobacteraceae gen .nov., isolated from river sludge outside the plant.</title>
        <authorList>
            <person name="Zhao S.Y."/>
        </authorList>
    </citation>
    <scope>NUCLEOTIDE SEQUENCE [LARGE SCALE GENOMIC DNA]</scope>
    <source>
        <strain evidence="5 6">R-40</strain>
    </source>
</reference>
<proteinExistence type="predicted"/>
<dbReference type="Proteomes" id="UP001225596">
    <property type="component" value="Unassembled WGS sequence"/>
</dbReference>
<dbReference type="PROSITE" id="PS50110">
    <property type="entry name" value="RESPONSE_REGULATORY"/>
    <property type="match status" value="1"/>
</dbReference>
<accession>A0ABU1BKY9</accession>
<name>A0ABU1BKY9_9BURK</name>
<dbReference type="CDD" id="cd17546">
    <property type="entry name" value="REC_hyHK_CKI1_RcsC-like"/>
    <property type="match status" value="1"/>
</dbReference>
<dbReference type="EMBL" id="JAUYVH010000002">
    <property type="protein sequence ID" value="MDQ9169660.1"/>
    <property type="molecule type" value="Genomic_DNA"/>
</dbReference>
<evidence type="ECO:0000259" key="4">
    <source>
        <dbReference type="PROSITE" id="PS50110"/>
    </source>
</evidence>
<feature type="modified residue" description="4-aspartylphosphate" evidence="3">
    <location>
        <position position="59"/>
    </location>
</feature>
<keyword evidence="1 3" id="KW-0597">Phosphoprotein</keyword>
<dbReference type="PANTHER" id="PTHR45339">
    <property type="entry name" value="HYBRID SIGNAL TRANSDUCTION HISTIDINE KINASE J"/>
    <property type="match status" value="1"/>
</dbReference>
<dbReference type="SUPFAM" id="SSF52172">
    <property type="entry name" value="CheY-like"/>
    <property type="match status" value="1"/>
</dbReference>
<evidence type="ECO:0000313" key="5">
    <source>
        <dbReference type="EMBL" id="MDQ9169660.1"/>
    </source>
</evidence>